<accession>A0AAD5S0U1</accession>
<gene>
    <name evidence="2" type="ORF">HK097_005151</name>
</gene>
<evidence type="ECO:0000256" key="1">
    <source>
        <dbReference type="SAM" id="MobiDB-lite"/>
    </source>
</evidence>
<dbReference type="AlphaFoldDB" id="A0AAD5S0U1"/>
<dbReference type="EMBL" id="JADGJD010002414">
    <property type="protein sequence ID" value="KAJ3032683.1"/>
    <property type="molecule type" value="Genomic_DNA"/>
</dbReference>
<proteinExistence type="predicted"/>
<reference evidence="2" key="1">
    <citation type="submission" date="2020-05" db="EMBL/GenBank/DDBJ databases">
        <title>Phylogenomic resolution of chytrid fungi.</title>
        <authorList>
            <person name="Stajich J.E."/>
            <person name="Amses K."/>
            <person name="Simmons R."/>
            <person name="Seto K."/>
            <person name="Myers J."/>
            <person name="Bonds A."/>
            <person name="Quandt C.A."/>
            <person name="Barry K."/>
            <person name="Liu P."/>
            <person name="Grigoriev I."/>
            <person name="Longcore J.E."/>
            <person name="James T.Y."/>
        </authorList>
    </citation>
    <scope>NUCLEOTIDE SEQUENCE</scope>
    <source>
        <strain evidence="2">JEL0318</strain>
    </source>
</reference>
<comment type="caution">
    <text evidence="2">The sequence shown here is derived from an EMBL/GenBank/DDBJ whole genome shotgun (WGS) entry which is preliminary data.</text>
</comment>
<evidence type="ECO:0000313" key="3">
    <source>
        <dbReference type="Proteomes" id="UP001212841"/>
    </source>
</evidence>
<organism evidence="2 3">
    <name type="scientific">Rhizophlyctis rosea</name>
    <dbReference type="NCBI Taxonomy" id="64517"/>
    <lineage>
        <taxon>Eukaryota</taxon>
        <taxon>Fungi</taxon>
        <taxon>Fungi incertae sedis</taxon>
        <taxon>Chytridiomycota</taxon>
        <taxon>Chytridiomycota incertae sedis</taxon>
        <taxon>Chytridiomycetes</taxon>
        <taxon>Rhizophlyctidales</taxon>
        <taxon>Rhizophlyctidaceae</taxon>
        <taxon>Rhizophlyctis</taxon>
    </lineage>
</organism>
<keyword evidence="3" id="KW-1185">Reference proteome</keyword>
<name>A0AAD5S0U1_9FUNG</name>
<feature type="region of interest" description="Disordered" evidence="1">
    <location>
        <begin position="1"/>
        <end position="29"/>
    </location>
</feature>
<sequence length="92" mass="9558">MDRMDTSPSPAGRSRLPVPTGGDGDDVDFVTKRSNKKARMECKSVGKGFSGGVSGVEKGELEGVNRRLSLSEGGGVAKRMAGPVLDASSPFM</sequence>
<dbReference type="Proteomes" id="UP001212841">
    <property type="component" value="Unassembled WGS sequence"/>
</dbReference>
<protein>
    <submittedName>
        <fullName evidence="2">Uncharacterized protein</fullName>
    </submittedName>
</protein>
<evidence type="ECO:0000313" key="2">
    <source>
        <dbReference type="EMBL" id="KAJ3032683.1"/>
    </source>
</evidence>